<sequence>MPPTRRRDAVATRAAILDAAREVFGREGYERTTMRAVAAAAGVDAALVVRYFGGKADLFAEAAHLRLDLPVLAGLSPEQVADAVVTRFLQVWEDDSAFLALLRAAATSEDAAARLRRVFAEEALPVIAAAAVDRPQERVALAGSQVIGFAYARYVLRVPLVADLDHDAVRRLLGPTIARLLTGPL</sequence>
<reference evidence="6 7" key="1">
    <citation type="submission" date="2019-06" db="EMBL/GenBank/DDBJ databases">
        <title>Sequencing the genomes of 1000 actinobacteria strains.</title>
        <authorList>
            <person name="Klenk H.-P."/>
        </authorList>
    </citation>
    <scope>NUCLEOTIDE SEQUENCE [LARGE SCALE GENOMIC DNA]</scope>
    <source>
        <strain evidence="6 7">DSM 18607</strain>
    </source>
</reference>
<accession>A0A542DYS0</accession>
<dbReference type="AlphaFoldDB" id="A0A542DYS0"/>
<dbReference type="PANTHER" id="PTHR30055">
    <property type="entry name" value="HTH-TYPE TRANSCRIPTIONAL REGULATOR RUTR"/>
    <property type="match status" value="1"/>
</dbReference>
<proteinExistence type="predicted"/>
<name>A0A542DYS0_9MICO</name>
<dbReference type="Gene3D" id="1.10.10.60">
    <property type="entry name" value="Homeodomain-like"/>
    <property type="match status" value="1"/>
</dbReference>
<evidence type="ECO:0000256" key="2">
    <source>
        <dbReference type="ARBA" id="ARBA00023125"/>
    </source>
</evidence>
<keyword evidence="3" id="KW-0804">Transcription</keyword>
<evidence type="ECO:0000259" key="5">
    <source>
        <dbReference type="PROSITE" id="PS50977"/>
    </source>
</evidence>
<comment type="caution">
    <text evidence="6">The sequence shown here is derived from an EMBL/GenBank/DDBJ whole genome shotgun (WGS) entry which is preliminary data.</text>
</comment>
<evidence type="ECO:0000256" key="3">
    <source>
        <dbReference type="ARBA" id="ARBA00023163"/>
    </source>
</evidence>
<feature type="DNA-binding region" description="H-T-H motif" evidence="4">
    <location>
        <begin position="33"/>
        <end position="52"/>
    </location>
</feature>
<dbReference type="GO" id="GO:0003700">
    <property type="term" value="F:DNA-binding transcription factor activity"/>
    <property type="evidence" value="ECO:0007669"/>
    <property type="project" value="TreeGrafter"/>
</dbReference>
<organism evidence="6 7">
    <name type="scientific">Lapillicoccus jejuensis</name>
    <dbReference type="NCBI Taxonomy" id="402171"/>
    <lineage>
        <taxon>Bacteria</taxon>
        <taxon>Bacillati</taxon>
        <taxon>Actinomycetota</taxon>
        <taxon>Actinomycetes</taxon>
        <taxon>Micrococcales</taxon>
        <taxon>Intrasporangiaceae</taxon>
        <taxon>Lapillicoccus</taxon>
    </lineage>
</organism>
<keyword evidence="7" id="KW-1185">Reference proteome</keyword>
<evidence type="ECO:0000256" key="4">
    <source>
        <dbReference type="PROSITE-ProRule" id="PRU00335"/>
    </source>
</evidence>
<dbReference type="Gene3D" id="1.10.357.10">
    <property type="entry name" value="Tetracycline Repressor, domain 2"/>
    <property type="match status" value="1"/>
</dbReference>
<dbReference type="SUPFAM" id="SSF48498">
    <property type="entry name" value="Tetracyclin repressor-like, C-terminal domain"/>
    <property type="match status" value="1"/>
</dbReference>
<dbReference type="InterPro" id="IPR050109">
    <property type="entry name" value="HTH-type_TetR-like_transc_reg"/>
</dbReference>
<dbReference type="EMBL" id="VFMN01000001">
    <property type="protein sequence ID" value="TQJ08199.1"/>
    <property type="molecule type" value="Genomic_DNA"/>
</dbReference>
<gene>
    <name evidence="6" type="ORF">FB458_1283</name>
</gene>
<dbReference type="Pfam" id="PF00440">
    <property type="entry name" value="TetR_N"/>
    <property type="match status" value="1"/>
</dbReference>
<dbReference type="SUPFAM" id="SSF46689">
    <property type="entry name" value="Homeodomain-like"/>
    <property type="match status" value="1"/>
</dbReference>
<dbReference type="InterPro" id="IPR036271">
    <property type="entry name" value="Tet_transcr_reg_TetR-rel_C_sf"/>
</dbReference>
<feature type="domain" description="HTH tetR-type" evidence="5">
    <location>
        <begin position="10"/>
        <end position="70"/>
    </location>
</feature>
<protein>
    <submittedName>
        <fullName evidence="6">TetR family transcriptional regulator</fullName>
    </submittedName>
</protein>
<dbReference type="GO" id="GO:0000976">
    <property type="term" value="F:transcription cis-regulatory region binding"/>
    <property type="evidence" value="ECO:0007669"/>
    <property type="project" value="TreeGrafter"/>
</dbReference>
<dbReference type="PROSITE" id="PS50977">
    <property type="entry name" value="HTH_TETR_2"/>
    <property type="match status" value="1"/>
</dbReference>
<dbReference type="InterPro" id="IPR009057">
    <property type="entry name" value="Homeodomain-like_sf"/>
</dbReference>
<dbReference type="InterPro" id="IPR041678">
    <property type="entry name" value="TetR_C_16"/>
</dbReference>
<dbReference type="PRINTS" id="PR00455">
    <property type="entry name" value="HTHTETR"/>
</dbReference>
<keyword evidence="2 4" id="KW-0238">DNA-binding</keyword>
<dbReference type="Proteomes" id="UP000317893">
    <property type="component" value="Unassembled WGS sequence"/>
</dbReference>
<evidence type="ECO:0000313" key="6">
    <source>
        <dbReference type="EMBL" id="TQJ08199.1"/>
    </source>
</evidence>
<evidence type="ECO:0000313" key="7">
    <source>
        <dbReference type="Proteomes" id="UP000317893"/>
    </source>
</evidence>
<dbReference type="OrthoDB" id="3403733at2"/>
<keyword evidence="1" id="KW-0805">Transcription regulation</keyword>
<evidence type="ECO:0000256" key="1">
    <source>
        <dbReference type="ARBA" id="ARBA00023015"/>
    </source>
</evidence>
<dbReference type="RefSeq" id="WP_141847741.1">
    <property type="nucleotide sequence ID" value="NZ_BAAAPR010000002.1"/>
</dbReference>
<dbReference type="PANTHER" id="PTHR30055:SF234">
    <property type="entry name" value="HTH-TYPE TRANSCRIPTIONAL REGULATOR BETI"/>
    <property type="match status" value="1"/>
</dbReference>
<dbReference type="Pfam" id="PF17920">
    <property type="entry name" value="TetR_C_16"/>
    <property type="match status" value="1"/>
</dbReference>
<dbReference type="InterPro" id="IPR001647">
    <property type="entry name" value="HTH_TetR"/>
</dbReference>